<protein>
    <submittedName>
        <fullName evidence="1">Uncharacterized protein</fullName>
    </submittedName>
</protein>
<gene>
    <name evidence="1" type="ORF">GEA64_19900</name>
    <name evidence="2" type="ORF">GEA64_19990</name>
</gene>
<evidence type="ECO:0000313" key="1">
    <source>
        <dbReference type="EMBL" id="MQL50090.1"/>
    </source>
</evidence>
<sequence>MNTQNVKTAAHESTERCGKTTYMRTDGFVTNIYSRHPYDVIRADVVIERMEKTANRSCGCYYEIYASRLMNSAMDYLLKLPLKDRPTFIGAASRRGIMLTLAEEESCHRARRELEAELAADY</sequence>
<proteinExistence type="predicted"/>
<dbReference type="AlphaFoldDB" id="A0A7C9GRU9"/>
<reference evidence="1 3" key="1">
    <citation type="journal article" date="2019" name="Nature">
        <title>A new antibiotic selectively kills Gram-negative pathogens.</title>
        <authorList>
            <person name="Imai Y."/>
            <person name="Meyer K.J."/>
            <person name="Iinishi A."/>
            <person name="Favre-Godal Q."/>
            <person name="Green R."/>
            <person name="Manuse S."/>
            <person name="Caboni M."/>
            <person name="Mori M."/>
            <person name="Niles S."/>
            <person name="Ghiglieri M."/>
            <person name="Honrao C."/>
            <person name="Ma X."/>
            <person name="Guo J.J."/>
            <person name="Makriyannis A."/>
            <person name="Linares-Otoya L."/>
            <person name="Boehringer N."/>
            <person name="Wuisan Z.G."/>
            <person name="Kaur H."/>
            <person name="Wu R."/>
            <person name="Mateus A."/>
            <person name="Typas A."/>
            <person name="Savitski M.M."/>
            <person name="Espinoza J.L."/>
            <person name="O'Rourke A."/>
            <person name="Nelson K.E."/>
            <person name="Hiller S."/>
            <person name="Noinaj N."/>
            <person name="Schaeberle T.F."/>
            <person name="D'Onofrio A."/>
            <person name="Lewis K."/>
        </authorList>
    </citation>
    <scope>NUCLEOTIDE SEQUENCE [LARGE SCALE GENOMIC DNA]</scope>
    <source>
        <strain evidence="1 3">HGB 1456</strain>
    </source>
</reference>
<dbReference type="RefSeq" id="WP_152963852.1">
    <property type="nucleotide sequence ID" value="NZ_CAWOZU010000003.1"/>
</dbReference>
<dbReference type="Proteomes" id="UP000481739">
    <property type="component" value="Unassembled WGS sequence"/>
</dbReference>
<dbReference type="EMBL" id="WHZZ01000012">
    <property type="protein sequence ID" value="MQL50090.1"/>
    <property type="molecule type" value="Genomic_DNA"/>
</dbReference>
<name>A0A7C9GRU9_9GAMM</name>
<evidence type="ECO:0000313" key="2">
    <source>
        <dbReference type="EMBL" id="MQL50106.1"/>
    </source>
</evidence>
<organism evidence="1 3">
    <name type="scientific">Photorhabdus khanii</name>
    <dbReference type="NCBI Taxonomy" id="1004150"/>
    <lineage>
        <taxon>Bacteria</taxon>
        <taxon>Pseudomonadati</taxon>
        <taxon>Pseudomonadota</taxon>
        <taxon>Gammaproteobacteria</taxon>
        <taxon>Enterobacterales</taxon>
        <taxon>Morganellaceae</taxon>
        <taxon>Photorhabdus</taxon>
    </lineage>
</organism>
<evidence type="ECO:0000313" key="3">
    <source>
        <dbReference type="Proteomes" id="UP000481739"/>
    </source>
</evidence>
<accession>A0A7C9GRU9</accession>
<dbReference type="EMBL" id="WHZZ01000012">
    <property type="protein sequence ID" value="MQL50106.1"/>
    <property type="molecule type" value="Genomic_DNA"/>
</dbReference>
<comment type="caution">
    <text evidence="1">The sequence shown here is derived from an EMBL/GenBank/DDBJ whole genome shotgun (WGS) entry which is preliminary data.</text>
</comment>